<feature type="transmembrane region" description="Helical" evidence="5">
    <location>
        <begin position="215"/>
        <end position="237"/>
    </location>
</feature>
<dbReference type="InterPro" id="IPR036259">
    <property type="entry name" value="MFS_trans_sf"/>
</dbReference>
<comment type="caution">
    <text evidence="7">The sequence shown here is derived from an EMBL/GenBank/DDBJ whole genome shotgun (WGS) entry which is preliminary data.</text>
</comment>
<evidence type="ECO:0000256" key="3">
    <source>
        <dbReference type="ARBA" id="ARBA00022989"/>
    </source>
</evidence>
<accession>A0ABV6H341</accession>
<dbReference type="InterPro" id="IPR052524">
    <property type="entry name" value="MFS_Cyanate_Porter"/>
</dbReference>
<feature type="transmembrane region" description="Helical" evidence="5">
    <location>
        <begin position="370"/>
        <end position="390"/>
    </location>
</feature>
<dbReference type="PROSITE" id="PS50850">
    <property type="entry name" value="MFS"/>
    <property type="match status" value="1"/>
</dbReference>
<keyword evidence="3 5" id="KW-1133">Transmembrane helix</keyword>
<feature type="transmembrane region" description="Helical" evidence="5">
    <location>
        <begin position="140"/>
        <end position="161"/>
    </location>
</feature>
<evidence type="ECO:0000256" key="4">
    <source>
        <dbReference type="ARBA" id="ARBA00023136"/>
    </source>
</evidence>
<gene>
    <name evidence="7" type="ORF">ACFFJD_00210</name>
</gene>
<evidence type="ECO:0000256" key="5">
    <source>
        <dbReference type="SAM" id="Phobius"/>
    </source>
</evidence>
<feature type="domain" description="Major facilitator superfamily (MFS) profile" evidence="6">
    <location>
        <begin position="14"/>
        <end position="393"/>
    </location>
</feature>
<dbReference type="Gene3D" id="1.20.1250.20">
    <property type="entry name" value="MFS general substrate transporter like domains"/>
    <property type="match status" value="1"/>
</dbReference>
<evidence type="ECO:0000256" key="1">
    <source>
        <dbReference type="ARBA" id="ARBA00004651"/>
    </source>
</evidence>
<dbReference type="PANTHER" id="PTHR23523">
    <property type="match status" value="1"/>
</dbReference>
<evidence type="ECO:0000313" key="8">
    <source>
        <dbReference type="Proteomes" id="UP001589783"/>
    </source>
</evidence>
<dbReference type="InterPro" id="IPR020846">
    <property type="entry name" value="MFS_dom"/>
</dbReference>
<feature type="transmembrane region" description="Helical" evidence="5">
    <location>
        <begin position="249"/>
        <end position="273"/>
    </location>
</feature>
<evidence type="ECO:0000256" key="2">
    <source>
        <dbReference type="ARBA" id="ARBA00022692"/>
    </source>
</evidence>
<dbReference type="Pfam" id="PF07690">
    <property type="entry name" value="MFS_1"/>
    <property type="match status" value="1"/>
</dbReference>
<feature type="transmembrane region" description="Helical" evidence="5">
    <location>
        <begin position="106"/>
        <end position="128"/>
    </location>
</feature>
<feature type="transmembrane region" description="Helical" evidence="5">
    <location>
        <begin position="280"/>
        <end position="300"/>
    </location>
</feature>
<keyword evidence="4 5" id="KW-0472">Membrane</keyword>
<dbReference type="InterPro" id="IPR011701">
    <property type="entry name" value="MFS"/>
</dbReference>
<reference evidence="7 8" key="1">
    <citation type="submission" date="2024-09" db="EMBL/GenBank/DDBJ databases">
        <authorList>
            <person name="Sun Q."/>
            <person name="Mori K."/>
        </authorList>
    </citation>
    <scope>NUCLEOTIDE SEQUENCE [LARGE SCALE GENOMIC DNA]</scope>
    <source>
        <strain evidence="7 8">CCM 7957</strain>
    </source>
</reference>
<dbReference type="RefSeq" id="WP_382359122.1">
    <property type="nucleotide sequence ID" value="NZ_JBHLWV010000001.1"/>
</dbReference>
<protein>
    <submittedName>
        <fullName evidence="7">MFS transporter</fullName>
    </submittedName>
</protein>
<proteinExistence type="predicted"/>
<evidence type="ECO:0000313" key="7">
    <source>
        <dbReference type="EMBL" id="MFC0313280.1"/>
    </source>
</evidence>
<feature type="transmembrane region" description="Helical" evidence="5">
    <location>
        <begin position="338"/>
        <end position="358"/>
    </location>
</feature>
<feature type="transmembrane region" description="Helical" evidence="5">
    <location>
        <begin position="167"/>
        <end position="186"/>
    </location>
</feature>
<evidence type="ECO:0000259" key="6">
    <source>
        <dbReference type="PROSITE" id="PS50850"/>
    </source>
</evidence>
<dbReference type="EMBL" id="JBHLWV010000001">
    <property type="protein sequence ID" value="MFC0313280.1"/>
    <property type="molecule type" value="Genomic_DNA"/>
</dbReference>
<feature type="transmembrane region" description="Helical" evidence="5">
    <location>
        <begin position="45"/>
        <end position="69"/>
    </location>
</feature>
<dbReference type="Proteomes" id="UP001589783">
    <property type="component" value="Unassembled WGS sequence"/>
</dbReference>
<organism evidence="7 8">
    <name type="scientific">Gordonia phosphorivorans</name>
    <dbReference type="NCBI Taxonomy" id="1056982"/>
    <lineage>
        <taxon>Bacteria</taxon>
        <taxon>Bacillati</taxon>
        <taxon>Actinomycetota</taxon>
        <taxon>Actinomycetes</taxon>
        <taxon>Mycobacteriales</taxon>
        <taxon>Gordoniaceae</taxon>
        <taxon>Gordonia</taxon>
    </lineage>
</organism>
<name>A0ABV6H341_9ACTN</name>
<keyword evidence="2 5" id="KW-0812">Transmembrane</keyword>
<sequence length="403" mass="41361">MRLAAGGTGRGGQALVLTAILVFALSLRAAVTSLTPLLGRISTDLEFGNAAVGVIGMLPTLMFGIAGLVGSGLGRRFGLEAATVGAVIVTAVGTGLRGVATDTWSLIALSAVALFGMGLGNVLIPPLVKRYFPHRIAASSTAYILCVQLGTSVPAALAVPAADAAGWRWALAAWALIPLLALLPWIEVARRRRAAIAEEPDQTAVDRLPVWRSPIAWGLVFMFGMTSLMTYSLLTWIPAVLADAGGDDSLGGAAVAVFAGVGFLATFVAPWLCLRFANPFGFIVVFGACMLGGLAGLYWAPLSGTMAWVLLAGLGVSSFPMSLTLINVRTRTAAGSSSLSGFGQGLGYLIACAGPILFGVLRDASGGWGLPLSMLAVATAVMLAGGFVVCRPRFLEDSLSPAP</sequence>
<comment type="subcellular location">
    <subcellularLocation>
        <location evidence="1">Cell membrane</location>
        <topology evidence="1">Multi-pass membrane protein</topology>
    </subcellularLocation>
</comment>
<keyword evidence="8" id="KW-1185">Reference proteome</keyword>
<feature type="transmembrane region" description="Helical" evidence="5">
    <location>
        <begin position="81"/>
        <end position="100"/>
    </location>
</feature>
<dbReference type="SUPFAM" id="SSF103473">
    <property type="entry name" value="MFS general substrate transporter"/>
    <property type="match status" value="1"/>
</dbReference>
<feature type="transmembrane region" description="Helical" evidence="5">
    <location>
        <begin position="306"/>
        <end position="326"/>
    </location>
</feature>
<dbReference type="PANTHER" id="PTHR23523:SF2">
    <property type="entry name" value="2-NITROIMIDAZOLE TRANSPORTER"/>
    <property type="match status" value="1"/>
</dbReference>